<evidence type="ECO:0000313" key="2">
    <source>
        <dbReference type="EMBL" id="RNA33972.1"/>
    </source>
</evidence>
<reference evidence="2 3" key="1">
    <citation type="journal article" date="2018" name="Sci. Rep.">
        <title>Genomic signatures of local adaptation to the degree of environmental predictability in rotifers.</title>
        <authorList>
            <person name="Franch-Gras L."/>
            <person name="Hahn C."/>
            <person name="Garcia-Roger E.M."/>
            <person name="Carmona M.J."/>
            <person name="Serra M."/>
            <person name="Gomez A."/>
        </authorList>
    </citation>
    <scope>NUCLEOTIDE SEQUENCE [LARGE SCALE GENOMIC DNA]</scope>
    <source>
        <strain evidence="2">HYR1</strain>
    </source>
</reference>
<dbReference type="SMART" id="SM00409">
    <property type="entry name" value="IG"/>
    <property type="match status" value="2"/>
</dbReference>
<dbReference type="Proteomes" id="UP000276133">
    <property type="component" value="Unassembled WGS sequence"/>
</dbReference>
<accession>A0A3M7SDV3</accession>
<feature type="domain" description="Ig-like" evidence="1">
    <location>
        <begin position="106"/>
        <end position="188"/>
    </location>
</feature>
<protein>
    <recommendedName>
        <fullName evidence="1">Ig-like domain-containing protein</fullName>
    </recommendedName>
</protein>
<dbReference type="PANTHER" id="PTHR46013:SF4">
    <property type="entry name" value="B-CELL RECEPTOR CD22-RELATED"/>
    <property type="match status" value="1"/>
</dbReference>
<dbReference type="PROSITE" id="PS50835">
    <property type="entry name" value="IG_LIKE"/>
    <property type="match status" value="2"/>
</dbReference>
<organism evidence="2 3">
    <name type="scientific">Brachionus plicatilis</name>
    <name type="common">Marine rotifer</name>
    <name type="synonym">Brachionus muelleri</name>
    <dbReference type="NCBI Taxonomy" id="10195"/>
    <lineage>
        <taxon>Eukaryota</taxon>
        <taxon>Metazoa</taxon>
        <taxon>Spiralia</taxon>
        <taxon>Gnathifera</taxon>
        <taxon>Rotifera</taxon>
        <taxon>Eurotatoria</taxon>
        <taxon>Monogononta</taxon>
        <taxon>Pseudotrocha</taxon>
        <taxon>Ploima</taxon>
        <taxon>Brachionidae</taxon>
        <taxon>Brachionus</taxon>
    </lineage>
</organism>
<dbReference type="InterPro" id="IPR013783">
    <property type="entry name" value="Ig-like_fold"/>
</dbReference>
<evidence type="ECO:0000313" key="3">
    <source>
        <dbReference type="Proteomes" id="UP000276133"/>
    </source>
</evidence>
<dbReference type="InterPro" id="IPR003599">
    <property type="entry name" value="Ig_sub"/>
</dbReference>
<keyword evidence="3" id="KW-1185">Reference proteome</keyword>
<dbReference type="PANTHER" id="PTHR46013">
    <property type="entry name" value="VASCULAR CELL ADHESION MOLECULE 1"/>
    <property type="match status" value="1"/>
</dbReference>
<comment type="caution">
    <text evidence="2">The sequence shown here is derived from an EMBL/GenBank/DDBJ whole genome shotgun (WGS) entry which is preliminary data.</text>
</comment>
<name>A0A3M7SDV3_BRAPC</name>
<dbReference type="SUPFAM" id="SSF48726">
    <property type="entry name" value="Immunoglobulin"/>
    <property type="match status" value="1"/>
</dbReference>
<proteinExistence type="predicted"/>
<dbReference type="Pfam" id="PF13895">
    <property type="entry name" value="Ig_2"/>
    <property type="match status" value="1"/>
</dbReference>
<dbReference type="AlphaFoldDB" id="A0A3M7SDV3"/>
<feature type="domain" description="Ig-like" evidence="1">
    <location>
        <begin position="239"/>
        <end position="303"/>
    </location>
</feature>
<evidence type="ECO:0000259" key="1">
    <source>
        <dbReference type="PROSITE" id="PS50835"/>
    </source>
</evidence>
<dbReference type="Gene3D" id="2.60.40.10">
    <property type="entry name" value="Immunoglobulins"/>
    <property type="match status" value="1"/>
</dbReference>
<dbReference type="InterPro" id="IPR036179">
    <property type="entry name" value="Ig-like_dom_sf"/>
</dbReference>
<dbReference type="EMBL" id="REGN01001547">
    <property type="protein sequence ID" value="RNA33972.1"/>
    <property type="molecule type" value="Genomic_DNA"/>
</dbReference>
<gene>
    <name evidence="2" type="ORF">BpHYR1_035156</name>
</gene>
<sequence>MSLNEEELDEHYDSFLPSWQINENDQKPVSYKVAPHILSFKNFSNENLGSYVCRTKNKNGLLVELGVKFELDEFKKKIRIKNIKEKILDDEIQQEELSSSKKRKIPNIKISFSDKQALANGERVQIFCEADKNAKIEWYRVTPTGELGKLITTGNSIVKSPIYSEDLGRYRCIATNKFGYRSRDAVLTRQNDSVEYFVYGFVDRYSEFSFENSGQALSLYRSKNNKNQLSLKIKKVYDKNNNLKFKCLANFKSASLKWVIPGSHDIIQSSYLLFRNISDQNVGLYECIGNYKNQNAKIIFSVEKHKGSIVTRPHAFIYSLNNNFIRLDFLTNIQDICQNDRIEIACSSKQEILSREILKKNEN</sequence>
<dbReference type="InterPro" id="IPR007110">
    <property type="entry name" value="Ig-like_dom"/>
</dbReference>